<gene>
    <name evidence="2" type="ORF">LCGC14_1949990</name>
</gene>
<reference evidence="2" key="1">
    <citation type="journal article" date="2015" name="Nature">
        <title>Complex archaea that bridge the gap between prokaryotes and eukaryotes.</title>
        <authorList>
            <person name="Spang A."/>
            <person name="Saw J.H."/>
            <person name="Jorgensen S.L."/>
            <person name="Zaremba-Niedzwiedzka K."/>
            <person name="Martijn J."/>
            <person name="Lind A.E."/>
            <person name="van Eijk R."/>
            <person name="Schleper C."/>
            <person name="Guy L."/>
            <person name="Ettema T.J."/>
        </authorList>
    </citation>
    <scope>NUCLEOTIDE SEQUENCE</scope>
</reference>
<name>A0A0F9FI28_9ZZZZ</name>
<dbReference type="InterPro" id="IPR041685">
    <property type="entry name" value="AAA_GajA/Old/RecF-like"/>
</dbReference>
<sequence>MKFKLSEIRIRNFLSYKDVTFSEVNRFNVLIGKNNSGKSNLIKIMKFLQDNTKTNEFDKSFLYDSKEDIDAEIIFTIELSQFLSSQ</sequence>
<dbReference type="Gene3D" id="3.40.50.300">
    <property type="entry name" value="P-loop containing nucleotide triphosphate hydrolases"/>
    <property type="match status" value="1"/>
</dbReference>
<protein>
    <recommendedName>
        <fullName evidence="1">Endonuclease GajA/Old nuclease/RecF-like AAA domain-containing protein</fullName>
    </recommendedName>
</protein>
<dbReference type="AlphaFoldDB" id="A0A0F9FI28"/>
<feature type="domain" description="Endonuclease GajA/Old nuclease/RecF-like AAA" evidence="1">
    <location>
        <begin position="4"/>
        <end position="77"/>
    </location>
</feature>
<dbReference type="EMBL" id="LAZR01021268">
    <property type="protein sequence ID" value="KKL85913.1"/>
    <property type="molecule type" value="Genomic_DNA"/>
</dbReference>
<dbReference type="SUPFAM" id="SSF52540">
    <property type="entry name" value="P-loop containing nucleoside triphosphate hydrolases"/>
    <property type="match status" value="1"/>
</dbReference>
<proteinExistence type="predicted"/>
<organism evidence="2">
    <name type="scientific">marine sediment metagenome</name>
    <dbReference type="NCBI Taxonomy" id="412755"/>
    <lineage>
        <taxon>unclassified sequences</taxon>
        <taxon>metagenomes</taxon>
        <taxon>ecological metagenomes</taxon>
    </lineage>
</organism>
<evidence type="ECO:0000259" key="1">
    <source>
        <dbReference type="Pfam" id="PF13175"/>
    </source>
</evidence>
<dbReference type="Pfam" id="PF13175">
    <property type="entry name" value="AAA_15"/>
    <property type="match status" value="1"/>
</dbReference>
<accession>A0A0F9FI28</accession>
<evidence type="ECO:0000313" key="2">
    <source>
        <dbReference type="EMBL" id="KKL85913.1"/>
    </source>
</evidence>
<dbReference type="InterPro" id="IPR027417">
    <property type="entry name" value="P-loop_NTPase"/>
</dbReference>
<comment type="caution">
    <text evidence="2">The sequence shown here is derived from an EMBL/GenBank/DDBJ whole genome shotgun (WGS) entry which is preliminary data.</text>
</comment>